<gene>
    <name evidence="1" type="ORF">CO083_02165</name>
</gene>
<dbReference type="AlphaFoldDB" id="A0A2M8DD95"/>
<reference evidence="2" key="1">
    <citation type="submission" date="2017-09" db="EMBL/GenBank/DDBJ databases">
        <title>Depth-based differentiation of microbial function through sediment-hosted aquifers and enrichment of novel symbionts in the deep terrestrial subsurface.</title>
        <authorList>
            <person name="Probst A.J."/>
            <person name="Ladd B."/>
            <person name="Jarett J.K."/>
            <person name="Geller-Mcgrath D.E."/>
            <person name="Sieber C.M.K."/>
            <person name="Emerson J.B."/>
            <person name="Anantharaman K."/>
            <person name="Thomas B.C."/>
            <person name="Malmstrom R."/>
            <person name="Stieglmeier M."/>
            <person name="Klingl A."/>
            <person name="Woyke T."/>
            <person name="Ryan C.M."/>
            <person name="Banfield J.F."/>
        </authorList>
    </citation>
    <scope>NUCLEOTIDE SEQUENCE [LARGE SCALE GENOMIC DNA]</scope>
</reference>
<organism evidence="1 2">
    <name type="scientific">Candidatus Roizmanbacteria bacterium CG_4_9_14_0_8_um_filter_34_12</name>
    <dbReference type="NCBI Taxonomy" id="1974840"/>
    <lineage>
        <taxon>Bacteria</taxon>
        <taxon>Candidatus Roizmaniibacteriota</taxon>
    </lineage>
</organism>
<dbReference type="Proteomes" id="UP000229706">
    <property type="component" value="Unassembled WGS sequence"/>
</dbReference>
<name>A0A2M8DD95_9BACT</name>
<proteinExistence type="predicted"/>
<accession>A0A2M8DD95</accession>
<sequence>MNGISVINPACNLFTPVLNPERIFPVPVDSDGIQHCGLAISQIYARTIGSTLGITSQTKNGFNQITTRIGKPSE</sequence>
<evidence type="ECO:0000313" key="2">
    <source>
        <dbReference type="Proteomes" id="UP000229706"/>
    </source>
</evidence>
<dbReference type="EMBL" id="PFTH01000075">
    <property type="protein sequence ID" value="PJB88628.1"/>
    <property type="molecule type" value="Genomic_DNA"/>
</dbReference>
<evidence type="ECO:0000313" key="1">
    <source>
        <dbReference type="EMBL" id="PJB88628.1"/>
    </source>
</evidence>
<protein>
    <submittedName>
        <fullName evidence="1">Uncharacterized protein</fullName>
    </submittedName>
</protein>
<comment type="caution">
    <text evidence="1">The sequence shown here is derived from an EMBL/GenBank/DDBJ whole genome shotgun (WGS) entry which is preliminary data.</text>
</comment>